<dbReference type="Proteomes" id="UP000027138">
    <property type="component" value="Unassembled WGS sequence"/>
</dbReference>
<evidence type="ECO:0000313" key="3">
    <source>
        <dbReference type="Proteomes" id="UP000027138"/>
    </source>
</evidence>
<feature type="compositionally biased region" description="Basic residues" evidence="1">
    <location>
        <begin position="9"/>
        <end position="19"/>
    </location>
</feature>
<sequence>MSYKAKAGSSHRRFNRGKRVMTNEEEIEGDKVGGDGGETIFELEEMVNMAMKMERQLKNKGAAKDIQVLTTNGVQYC</sequence>
<dbReference type="AlphaFoldDB" id="A0A067JQW0"/>
<feature type="region of interest" description="Disordered" evidence="1">
    <location>
        <begin position="1"/>
        <end position="36"/>
    </location>
</feature>
<accession>A0A067JQW0</accession>
<dbReference type="EMBL" id="KK914894">
    <property type="protein sequence ID" value="KDP26341.1"/>
    <property type="molecule type" value="Genomic_DNA"/>
</dbReference>
<evidence type="ECO:0000313" key="2">
    <source>
        <dbReference type="EMBL" id="KDP26341.1"/>
    </source>
</evidence>
<proteinExistence type="predicted"/>
<name>A0A067JQW0_JATCU</name>
<keyword evidence="3" id="KW-1185">Reference proteome</keyword>
<organism evidence="2 3">
    <name type="scientific">Jatropha curcas</name>
    <name type="common">Barbados nut</name>
    <dbReference type="NCBI Taxonomy" id="180498"/>
    <lineage>
        <taxon>Eukaryota</taxon>
        <taxon>Viridiplantae</taxon>
        <taxon>Streptophyta</taxon>
        <taxon>Embryophyta</taxon>
        <taxon>Tracheophyta</taxon>
        <taxon>Spermatophyta</taxon>
        <taxon>Magnoliopsida</taxon>
        <taxon>eudicotyledons</taxon>
        <taxon>Gunneridae</taxon>
        <taxon>Pentapetalae</taxon>
        <taxon>rosids</taxon>
        <taxon>fabids</taxon>
        <taxon>Malpighiales</taxon>
        <taxon>Euphorbiaceae</taxon>
        <taxon>Crotonoideae</taxon>
        <taxon>Jatropheae</taxon>
        <taxon>Jatropha</taxon>
    </lineage>
</organism>
<evidence type="ECO:0000256" key="1">
    <source>
        <dbReference type="SAM" id="MobiDB-lite"/>
    </source>
</evidence>
<reference evidence="2 3" key="1">
    <citation type="journal article" date="2014" name="PLoS ONE">
        <title>Global Analysis of Gene Expression Profiles in Physic Nut (Jatropha curcas L.) Seedlings Exposed to Salt Stress.</title>
        <authorList>
            <person name="Zhang L."/>
            <person name="Zhang C."/>
            <person name="Wu P."/>
            <person name="Chen Y."/>
            <person name="Li M."/>
            <person name="Jiang H."/>
            <person name="Wu G."/>
        </authorList>
    </citation>
    <scope>NUCLEOTIDE SEQUENCE [LARGE SCALE GENOMIC DNA]</scope>
    <source>
        <strain evidence="3">cv. GZQX0401</strain>
        <tissue evidence="2">Young leaves</tissue>
    </source>
</reference>
<protein>
    <submittedName>
        <fullName evidence="2">Uncharacterized protein</fullName>
    </submittedName>
</protein>
<gene>
    <name evidence="2" type="ORF">JCGZ_22313</name>
</gene>